<dbReference type="OrthoDB" id="8249012at2759"/>
<dbReference type="InterPro" id="IPR010856">
    <property type="entry name" value="Gig2-like"/>
</dbReference>
<dbReference type="Pfam" id="PF07350">
    <property type="entry name" value="Gig2-like"/>
    <property type="match status" value="2"/>
</dbReference>
<dbReference type="Gene3D" id="2.60.120.330">
    <property type="entry name" value="B-lactam Antibiotic, Isopenicillin N Synthase, Chain"/>
    <property type="match status" value="2"/>
</dbReference>
<dbReference type="SUPFAM" id="SSF51197">
    <property type="entry name" value="Clavaminate synthase-like"/>
    <property type="match status" value="1"/>
</dbReference>
<keyword evidence="2" id="KW-1185">Reference proteome</keyword>
<dbReference type="Proteomes" id="UP000675881">
    <property type="component" value="Chromosome 4"/>
</dbReference>
<accession>A0A7R8CSY0</accession>
<proteinExistence type="predicted"/>
<sequence length="343" mass="40542">MNFERATLTKILVIILLVFKELLSTYTSDNFAKIKVSLNISIKNEAWNHLIKRLEKRLDKIWAKEYDNIIPEIQFQRLLHSDGQFPESIAHKIRKRGIIVIRNVVKQSEIQEEQSSLIEYIFSNQSFDENDTQKLDTILWSKPQQRLRQNSNLQKTPITLVDGLRIRIPSKNKSVSNKKKMVSGQCIERWRDPAYHQVYRHLLHSQLDDYDPFEMDHRLNVGKKHNIKTHYNFQAISRMDRYESFEGRIVRNIPNKLFPGCLPGKPLELSPLYHPLLYNNMIPIPALNPGDTVWWHEDLIYSESNDVETTESAIRLLTGPDCEINRHYLRKQRHSFTLKKKIF</sequence>
<dbReference type="PANTHER" id="PTHR30613">
    <property type="entry name" value="UNCHARACTERIZED PROTEIN YBIU-RELATED"/>
    <property type="match status" value="1"/>
</dbReference>
<gene>
    <name evidence="1" type="ORF">LSAA_8337</name>
</gene>
<dbReference type="EMBL" id="HG994583">
    <property type="protein sequence ID" value="CAF2921299.1"/>
    <property type="molecule type" value="Genomic_DNA"/>
</dbReference>
<organism evidence="1 2">
    <name type="scientific">Lepeophtheirus salmonis</name>
    <name type="common">Salmon louse</name>
    <name type="synonym">Caligus salmonis</name>
    <dbReference type="NCBI Taxonomy" id="72036"/>
    <lineage>
        <taxon>Eukaryota</taxon>
        <taxon>Metazoa</taxon>
        <taxon>Ecdysozoa</taxon>
        <taxon>Arthropoda</taxon>
        <taxon>Crustacea</taxon>
        <taxon>Multicrustacea</taxon>
        <taxon>Hexanauplia</taxon>
        <taxon>Copepoda</taxon>
        <taxon>Siphonostomatoida</taxon>
        <taxon>Caligidae</taxon>
        <taxon>Lepeophtheirus</taxon>
    </lineage>
</organism>
<dbReference type="AlphaFoldDB" id="A0A7R8CSY0"/>
<reference evidence="1" key="1">
    <citation type="submission" date="2021-02" db="EMBL/GenBank/DDBJ databases">
        <authorList>
            <person name="Bekaert M."/>
        </authorList>
    </citation>
    <scope>NUCLEOTIDE SEQUENCE</scope>
    <source>
        <strain evidence="1">IoA-00</strain>
    </source>
</reference>
<evidence type="ECO:0000313" key="1">
    <source>
        <dbReference type="EMBL" id="CAF2921299.1"/>
    </source>
</evidence>
<dbReference type="InterPro" id="IPR027443">
    <property type="entry name" value="IPNS-like_sf"/>
</dbReference>
<protein>
    <submittedName>
        <fullName evidence="1">(salmon louse) hypothetical protein</fullName>
    </submittedName>
</protein>
<evidence type="ECO:0000313" key="2">
    <source>
        <dbReference type="Proteomes" id="UP000675881"/>
    </source>
</evidence>
<dbReference type="PANTHER" id="PTHR30613:SF1">
    <property type="entry name" value="DUF1479 DOMAIN PROTEIN (AFU_ORTHOLOGUE AFUA_5G09280)"/>
    <property type="match status" value="1"/>
</dbReference>
<name>A0A7R8CSY0_LEPSM</name>